<evidence type="ECO:0000313" key="3">
    <source>
        <dbReference type="EMBL" id="GIE47182.1"/>
    </source>
</evidence>
<gene>
    <name evidence="3" type="ORF">Ani05nite_07160</name>
</gene>
<accession>A0A919MJZ7</accession>
<dbReference type="AlphaFoldDB" id="A0A919MJZ7"/>
<reference evidence="3" key="1">
    <citation type="submission" date="2021-01" db="EMBL/GenBank/DDBJ databases">
        <title>Whole genome shotgun sequence of Actinoplanes nipponensis NBRC 14063.</title>
        <authorList>
            <person name="Komaki H."/>
            <person name="Tamura T."/>
        </authorList>
    </citation>
    <scope>NUCLEOTIDE SEQUENCE</scope>
    <source>
        <strain evidence="3">NBRC 14063</strain>
    </source>
</reference>
<sequence length="442" mass="46049">MRRWTAALALTATIGAGAAAAGCSDKPASCPDPPAPPPVTGVRTVRAERTNVNLELGYRYMRALIREQFEGAPDPAATSGARVTSVSLTQEGDGAAPRNLVTVGLTPWLGSSPRADLPRQFRLVLEIRPHLVTAAVQPDEQLRRQWLGGADEGVALTFAFVRLRDVSMDREVGCPTSGAADPVADQVLRGVYDGLRGQQPVVVPVELVTGLATALTGGTAAVTGVNLATAGDLKLGFTLDSGSPAVFSPETLLIHHPADDWGFELDRSLVSRLVAAKAGAVVRGQDPFATIDAVDVDFSAQGLFVTVKATHKQNDPCPDIHVTATSLTKVSVRRDPAGPSVLVGRPGEPTLTDDSNLAAKICFAVDKALFGQATAVIGPARAGPSCPDTLGPPLSFDFGTDTFSGASVDTDETFFISGRSRHVDEVLAGATPAQTRPPVPVC</sequence>
<feature type="signal peptide" evidence="2">
    <location>
        <begin position="1"/>
        <end position="21"/>
    </location>
</feature>
<dbReference type="EMBL" id="BOMQ01000008">
    <property type="protein sequence ID" value="GIE47182.1"/>
    <property type="molecule type" value="Genomic_DNA"/>
</dbReference>
<evidence type="ECO:0000313" key="4">
    <source>
        <dbReference type="Proteomes" id="UP000647172"/>
    </source>
</evidence>
<dbReference type="Proteomes" id="UP000647172">
    <property type="component" value="Unassembled WGS sequence"/>
</dbReference>
<feature type="chain" id="PRO_5037242307" evidence="2">
    <location>
        <begin position="22"/>
        <end position="442"/>
    </location>
</feature>
<keyword evidence="4" id="KW-1185">Reference proteome</keyword>
<dbReference type="PROSITE" id="PS51257">
    <property type="entry name" value="PROKAR_LIPOPROTEIN"/>
    <property type="match status" value="1"/>
</dbReference>
<comment type="caution">
    <text evidence="3">The sequence shown here is derived from an EMBL/GenBank/DDBJ whole genome shotgun (WGS) entry which is preliminary data.</text>
</comment>
<proteinExistence type="predicted"/>
<dbReference type="RefSeq" id="WP_203764575.1">
    <property type="nucleotide sequence ID" value="NZ_BAAAYJ010000089.1"/>
</dbReference>
<keyword evidence="2" id="KW-0732">Signal</keyword>
<feature type="region of interest" description="Disordered" evidence="1">
    <location>
        <begin position="21"/>
        <end position="40"/>
    </location>
</feature>
<protein>
    <submittedName>
        <fullName evidence="3">Uncharacterized protein</fullName>
    </submittedName>
</protein>
<evidence type="ECO:0000256" key="1">
    <source>
        <dbReference type="SAM" id="MobiDB-lite"/>
    </source>
</evidence>
<name>A0A919MJZ7_9ACTN</name>
<feature type="compositionally biased region" description="Pro residues" evidence="1">
    <location>
        <begin position="30"/>
        <end position="39"/>
    </location>
</feature>
<organism evidence="3 4">
    <name type="scientific">Actinoplanes nipponensis</name>
    <dbReference type="NCBI Taxonomy" id="135950"/>
    <lineage>
        <taxon>Bacteria</taxon>
        <taxon>Bacillati</taxon>
        <taxon>Actinomycetota</taxon>
        <taxon>Actinomycetes</taxon>
        <taxon>Micromonosporales</taxon>
        <taxon>Micromonosporaceae</taxon>
        <taxon>Actinoplanes</taxon>
    </lineage>
</organism>
<evidence type="ECO:0000256" key="2">
    <source>
        <dbReference type="SAM" id="SignalP"/>
    </source>
</evidence>